<keyword evidence="1" id="KW-1133">Transmembrane helix</keyword>
<dbReference type="RefSeq" id="WP_209458137.1">
    <property type="nucleotide sequence ID" value="NZ_JAGGKC010000002.1"/>
</dbReference>
<feature type="transmembrane region" description="Helical" evidence="1">
    <location>
        <begin position="311"/>
        <end position="330"/>
    </location>
</feature>
<organism evidence="2 3">
    <name type="scientific">Youngiibacter multivorans</name>
    <dbReference type="NCBI Taxonomy" id="937251"/>
    <lineage>
        <taxon>Bacteria</taxon>
        <taxon>Bacillati</taxon>
        <taxon>Bacillota</taxon>
        <taxon>Clostridia</taxon>
        <taxon>Eubacteriales</taxon>
        <taxon>Clostridiaceae</taxon>
        <taxon>Youngiibacter</taxon>
    </lineage>
</organism>
<reference evidence="2 3" key="1">
    <citation type="submission" date="2021-03" db="EMBL/GenBank/DDBJ databases">
        <title>Genomic Encyclopedia of Type Strains, Phase IV (KMG-IV): sequencing the most valuable type-strain genomes for metagenomic binning, comparative biology and taxonomic classification.</title>
        <authorList>
            <person name="Goeker M."/>
        </authorList>
    </citation>
    <scope>NUCLEOTIDE SEQUENCE [LARGE SCALE GENOMIC DNA]</scope>
    <source>
        <strain evidence="2 3">DSM 6139</strain>
    </source>
</reference>
<keyword evidence="1" id="KW-0472">Membrane</keyword>
<dbReference type="Proteomes" id="UP001519271">
    <property type="component" value="Unassembled WGS sequence"/>
</dbReference>
<feature type="transmembrane region" description="Helical" evidence="1">
    <location>
        <begin position="209"/>
        <end position="230"/>
    </location>
</feature>
<gene>
    <name evidence="2" type="ORF">J2Z34_000358</name>
</gene>
<sequence>MKKTIKRILPVTALLAYFIANLVTIMDFPTIHSDELWLKGLTEEMIRKSSFSVTEPFYDLYPRVVHPFRWLYHSLEALFFTIFGSSAATSRMLSLVAASLALIVFYRILSKTLQGWLLPIAGTLTLALNIQFLYSARFGRQDSIILLLLVTAYGIASGAMLNGRRAPLTLALITLLGIGVHPNSFLIGMTVASVLIVRLFMKEIRLKDLVSYFIVTGAGFAAYIAAGNLMNPGFLTGYLKFGESLGIEGSPIGRLEGFYWFWYKLYHRIGGTYDLFDIRIEIVLMIASILLIPLLALAMRNRGSGIFNMTFLPWSAILGINLGLLVIGRYNQTSVVFLIPFIILVLMTMIDKILESPERRWLAAATSISLLVLVPSGLYGGLQSYSGSKPYKLSFEAMIDEIDGIVSDDSVVLGNLNSIDAFDGQRFYDIRNLAFLEDNGMTIEDYIKERGITVILLHEEMDYISKTAPTWDFLYGSGTYMDELLVYISEKTELIGEFENPLYAMRITRYSGTYPWKTRIYRVRP</sequence>
<accession>A0ABS4G018</accession>
<proteinExistence type="predicted"/>
<feature type="transmembrane region" description="Helical" evidence="1">
    <location>
        <begin position="93"/>
        <end position="110"/>
    </location>
</feature>
<evidence type="ECO:0000256" key="1">
    <source>
        <dbReference type="SAM" id="Phobius"/>
    </source>
</evidence>
<dbReference type="EMBL" id="JAGGKC010000002">
    <property type="protein sequence ID" value="MBP1917887.1"/>
    <property type="molecule type" value="Genomic_DNA"/>
</dbReference>
<feature type="transmembrane region" description="Helical" evidence="1">
    <location>
        <begin position="278"/>
        <end position="299"/>
    </location>
</feature>
<feature type="transmembrane region" description="Helical" evidence="1">
    <location>
        <begin position="336"/>
        <end position="354"/>
    </location>
</feature>
<protein>
    <recommendedName>
        <fullName evidence="4">Glycosyltransferase RgtA/B/C/D-like domain-containing protein</fullName>
    </recommendedName>
</protein>
<keyword evidence="1" id="KW-0812">Transmembrane</keyword>
<feature type="transmembrane region" description="Helical" evidence="1">
    <location>
        <begin position="116"/>
        <end position="136"/>
    </location>
</feature>
<feature type="transmembrane region" description="Helical" evidence="1">
    <location>
        <begin position="168"/>
        <end position="197"/>
    </location>
</feature>
<evidence type="ECO:0008006" key="4">
    <source>
        <dbReference type="Google" id="ProtNLM"/>
    </source>
</evidence>
<comment type="caution">
    <text evidence="2">The sequence shown here is derived from an EMBL/GenBank/DDBJ whole genome shotgun (WGS) entry which is preliminary data.</text>
</comment>
<keyword evidence="3" id="KW-1185">Reference proteome</keyword>
<name>A0ABS4G018_9CLOT</name>
<evidence type="ECO:0000313" key="2">
    <source>
        <dbReference type="EMBL" id="MBP1917887.1"/>
    </source>
</evidence>
<evidence type="ECO:0000313" key="3">
    <source>
        <dbReference type="Proteomes" id="UP001519271"/>
    </source>
</evidence>
<feature type="transmembrane region" description="Helical" evidence="1">
    <location>
        <begin position="12"/>
        <end position="31"/>
    </location>
</feature>
<feature type="transmembrane region" description="Helical" evidence="1">
    <location>
        <begin position="143"/>
        <end position="162"/>
    </location>
</feature>
<feature type="transmembrane region" description="Helical" evidence="1">
    <location>
        <begin position="361"/>
        <end position="382"/>
    </location>
</feature>
<feature type="transmembrane region" description="Helical" evidence="1">
    <location>
        <begin position="70"/>
        <end position="88"/>
    </location>
</feature>